<dbReference type="SUPFAM" id="SSF52540">
    <property type="entry name" value="P-loop containing nucleoside triphosphate hydrolases"/>
    <property type="match status" value="2"/>
</dbReference>
<dbReference type="Gene3D" id="3.40.50.300">
    <property type="entry name" value="P-loop containing nucleotide triphosphate hydrolases"/>
    <property type="match status" value="2"/>
</dbReference>
<feature type="transmembrane region" description="Helical" evidence="13">
    <location>
        <begin position="563"/>
        <end position="583"/>
    </location>
</feature>
<feature type="transmembrane region" description="Helical" evidence="13">
    <location>
        <begin position="1177"/>
        <end position="1198"/>
    </location>
</feature>
<feature type="transmembrane region" description="Helical" evidence="13">
    <location>
        <begin position="487"/>
        <end position="507"/>
    </location>
</feature>
<dbReference type="FunFam" id="3.40.50.300:FF:000264">
    <property type="entry name" value="ATP-binding cassette, sub-family A (ABC1), member 1"/>
    <property type="match status" value="1"/>
</dbReference>
<evidence type="ECO:0000256" key="6">
    <source>
        <dbReference type="ARBA" id="ARBA00022840"/>
    </source>
</evidence>
<keyword evidence="14" id="KW-0732">Signal</keyword>
<dbReference type="EC" id="7.6.2.1" evidence="2"/>
<keyword evidence="17" id="KW-1185">Reference proteome</keyword>
<dbReference type="Proteomes" id="UP000694413">
    <property type="component" value="Unassembled WGS sequence"/>
</dbReference>
<accession>A0A8D2MLC7</accession>
<evidence type="ECO:0000313" key="17">
    <source>
        <dbReference type="Proteomes" id="UP000694413"/>
    </source>
</evidence>
<reference evidence="16" key="1">
    <citation type="submission" date="2025-08" db="UniProtKB">
        <authorList>
            <consortium name="Ensembl"/>
        </authorList>
    </citation>
    <scope>IDENTIFICATION</scope>
</reference>
<dbReference type="InterPro" id="IPR003439">
    <property type="entry name" value="ABC_transporter-like_ATP-bd"/>
</dbReference>
<evidence type="ECO:0000256" key="13">
    <source>
        <dbReference type="SAM" id="Phobius"/>
    </source>
</evidence>
<dbReference type="CDD" id="cd03263">
    <property type="entry name" value="ABC_subfamily_A"/>
    <property type="match status" value="2"/>
</dbReference>
<dbReference type="InterPro" id="IPR003593">
    <property type="entry name" value="AAA+_ATPase"/>
</dbReference>
<dbReference type="GO" id="GO:0005548">
    <property type="term" value="F:phospholipid transporter activity"/>
    <property type="evidence" value="ECO:0007669"/>
    <property type="project" value="UniProtKB-ARBA"/>
</dbReference>
<proteinExistence type="predicted"/>
<dbReference type="InterPro" id="IPR027417">
    <property type="entry name" value="P-loop_NTPase"/>
</dbReference>
<feature type="transmembrane region" description="Helical" evidence="13">
    <location>
        <begin position="665"/>
        <end position="689"/>
    </location>
</feature>
<evidence type="ECO:0000256" key="4">
    <source>
        <dbReference type="ARBA" id="ARBA00022692"/>
    </source>
</evidence>
<organism evidence="16 17">
    <name type="scientific">Zonotrichia albicollis</name>
    <name type="common">White-throated sparrow</name>
    <name type="synonym">Fringilla albicollis</name>
    <dbReference type="NCBI Taxonomy" id="44394"/>
    <lineage>
        <taxon>Eukaryota</taxon>
        <taxon>Metazoa</taxon>
        <taxon>Chordata</taxon>
        <taxon>Craniata</taxon>
        <taxon>Vertebrata</taxon>
        <taxon>Euteleostomi</taxon>
        <taxon>Archelosauria</taxon>
        <taxon>Archosauria</taxon>
        <taxon>Dinosauria</taxon>
        <taxon>Saurischia</taxon>
        <taxon>Theropoda</taxon>
        <taxon>Coelurosauria</taxon>
        <taxon>Aves</taxon>
        <taxon>Neognathae</taxon>
        <taxon>Neoaves</taxon>
        <taxon>Telluraves</taxon>
        <taxon>Australaves</taxon>
        <taxon>Passeriformes</taxon>
        <taxon>Passerellidae</taxon>
        <taxon>Zonotrichia</taxon>
    </lineage>
</organism>
<comment type="subcellular location">
    <subcellularLocation>
        <location evidence="1">Membrane</location>
        <topology evidence="1">Multi-pass membrane protein</topology>
    </subcellularLocation>
</comment>
<evidence type="ECO:0000256" key="14">
    <source>
        <dbReference type="SAM" id="SignalP"/>
    </source>
</evidence>
<feature type="transmembrane region" description="Helical" evidence="13">
    <location>
        <begin position="1429"/>
        <end position="1455"/>
    </location>
</feature>
<sequence length="1993" mass="224599">WPLFIFFILISVRLSYPPYEQHECHFPNKAMPSAGTLPWIQGIICNANNPCFRYPTPGESPGIVGNFNQLLFLLRYGLCNSLSPIYQLDFSFSVLSHEFPFGFAVTRIFACHFPDLKLRDFLIDNETFSDFLHHNVSMPSSAVEELLDAGLLSMKSWSDMRQEVMFLNNVNASNSSTQIYQAVSRIVCGHPEGGGLKIKSLNWYEDNNYKALFGGNSTEDDVINFYDNSTTPYCNELMKNLESSPLSRIIWRALKPLLIGKILYTPDTPAVRKVNRTFQELGVFRDLGGMWEEISPKIWTFMESSQEMDLIRVSMLSLLEPLLLFFAISDEIFILKGASVLNWADKYCGWCVNLDKLEPVPTEVRLINKSLELLDERRFWAGIVFTEIAPDSTDLPQHVKYKIRMDIDNVERTNKIKDGYWDPGPRADPFEDMRYVWGGFVYLQDVVEQAIIRVQTGTEKKTGVYVQQMPYPCYVDDIFLRVMSRSMPLFMTLAWIYSVAVIIKGIVYEKEARLKETMRIMGLDNGILWLSWFISSLVPLLMSAGLLVLILKMGNLLPYSDPSVVFIFLSIFGVVTILQCFLISTVFSRANLAAACGGIVYFTLYLPYVLCVAWQDHISFSLKIFVSLLSPVAFGFGCEYFALFEEQGVGVQWDNFFESPLEEDGFSITISAVMMLFDTFLYGVMTWYIESVFPGEYGIPRPWYFPFTKSYWFGEEPQDRQHAHPDQKGSSEGKFCKEEEPVHLSLGVSIQNLVKVYRDGKKVAVDGLTLNFYEGQITSFLGHNGAGKTTTMSILTGLFPPTSGTAFILGKDIRSELSTIRQNLGVCPQHNVLFDLLTVEEHIWFYARLKGLPEKKVKEEMDQMATDVGLPHKLKARTSKLSGGMQRKLSVALAFVGGSKVVILDEPTAGVDPYSRRGIWELLLKYRQGRTIILSTHHMDEADILGDRIAIISHGKLCCVGSSLFLKNQLGTGYYLTLVKKDVDSSLSSCRNSSSTVSYLKKVELRCPICPPFLNCLLHLFFLDVSAISNLITKHVPEARLVEDIGHELTYVLPYKAAKEGAFVELFHEIDDRLSDLGISSYGISETTLEEVSELLIPVCLKLGRRNHDIIKNEINISELLNEGNFFLLAESRETDLLSGMDGKGSYQMKGWKLTQQQFMALLWKRMLIAKRSRKGFFAQIVLPAVFVCIALMFSLIVPPFGKYPSLELQPWMYDEQYTFIRDTPCTVGQKEWTTASVPESVLDIFLKGNWSMANPSPSCECSSEKIKKMLPVCPPGAGGLPPPQREQDTADILQNLTGRNISDYLVKTYAQIIGKSLKNKIWVWFNNKGWHAIASFLNVINNAILRANLQQGENPSAYGITAFNHPLNLTKQQLSEVALMTTSVDVLVSICVIFAMSFVPASFVVFLIQERVSKAKHLQFISGVKPVIYWLANFVWDMCNYIVPATLVVIIFICFQQKSYVSSSNLPVLALLLFLYGWSITPLMYPASFVFKIPSTAYVVLTSVNLFIGINGSVATFVLELFTNDKLKDINDILKSVFLIFPHFCLGRGLIDMVKNQAMADALERFGENRFVSPLSWDLVGRNLFAMAVEGVVFFLITVLIQYRFFIKPRPVYAKLPPVNDEDEDVTRERQRIISGGGQSDILEIKELTKIYRMKRKPAVDRICVGIPPGECFGLLGVNGAGKSSTFKMLTGDTDVTGGEAFLKGNSILSNIQEVHQNMGYCPQFDAVNELLTGREHLEFFALLRGVPEKEVCKVGEWAIRKLGLVKYGEKYAGNYSGGNRRKLSTAIALIGGPPVVFLDEPTTGMDPKARRFLWNCALSVIKEGRSVVLTSHSMEECEALCTRMAIMVNGRFRCLGSVQHLKNRFGDGYTIVVRIAGANPDLKPVEEFFGHAFPGSVLKEKHRNMLQYQLPSSPSSLAKIFSILSQNKKRLHIEDYSVSQTTLDQVFVNFAKDQSDDDHTKDLSLHKNQTVVDIAILNSFLQDEKVKESCV</sequence>
<feature type="signal peptide" evidence="14">
    <location>
        <begin position="1"/>
        <end position="15"/>
    </location>
</feature>
<evidence type="ECO:0000256" key="5">
    <source>
        <dbReference type="ARBA" id="ARBA00022741"/>
    </source>
</evidence>
<dbReference type="InterPro" id="IPR013525">
    <property type="entry name" value="ABC2_TM"/>
</dbReference>
<comment type="catalytic activity">
    <reaction evidence="12">
        <text>ATP + H2O + phospholipidSide 1 = ADP + phosphate + phospholipidSide 2.</text>
        <dbReference type="EC" id="7.6.2.1"/>
    </reaction>
</comment>
<dbReference type="Pfam" id="PF00005">
    <property type="entry name" value="ABC_tran"/>
    <property type="match status" value="2"/>
</dbReference>
<dbReference type="FunFam" id="3.40.50.300:FF:000232">
    <property type="entry name" value="ATP-binding cassette, sub-family A (ABC1), member 1"/>
    <property type="match status" value="1"/>
</dbReference>
<dbReference type="Ensembl" id="ENSZALT00000012631.1">
    <property type="protein sequence ID" value="ENSZALP00000009012.1"/>
    <property type="gene ID" value="ENSZALG00000000760.1"/>
</dbReference>
<feature type="transmembrane region" description="Helical" evidence="13">
    <location>
        <begin position="1585"/>
        <end position="1607"/>
    </location>
</feature>
<feature type="chain" id="PRO_5034438815" description="P-type phospholipid transporter" evidence="14">
    <location>
        <begin position="16"/>
        <end position="1993"/>
    </location>
</feature>
<dbReference type="GO" id="GO:0016887">
    <property type="term" value="F:ATP hydrolysis activity"/>
    <property type="evidence" value="ECO:0007669"/>
    <property type="project" value="InterPro"/>
</dbReference>
<dbReference type="SMART" id="SM00382">
    <property type="entry name" value="AAA"/>
    <property type="match status" value="2"/>
</dbReference>
<keyword evidence="7" id="KW-1278">Translocase</keyword>
<dbReference type="PROSITE" id="PS00211">
    <property type="entry name" value="ABC_TRANSPORTER_1"/>
    <property type="match status" value="1"/>
</dbReference>
<feature type="transmembrane region" description="Helical" evidence="13">
    <location>
        <begin position="1387"/>
        <end position="1409"/>
    </location>
</feature>
<reference evidence="16" key="2">
    <citation type="submission" date="2025-09" db="UniProtKB">
        <authorList>
            <consortium name="Ensembl"/>
        </authorList>
    </citation>
    <scope>IDENTIFICATION</scope>
</reference>
<keyword evidence="10" id="KW-1015">Disulfide bond</keyword>
<evidence type="ECO:0000256" key="7">
    <source>
        <dbReference type="ARBA" id="ARBA00022967"/>
    </source>
</evidence>
<dbReference type="InterPro" id="IPR026082">
    <property type="entry name" value="ABCA"/>
</dbReference>
<feature type="transmembrane region" description="Helical" evidence="13">
    <location>
        <begin position="527"/>
        <end position="551"/>
    </location>
</feature>
<keyword evidence="9 13" id="KW-0472">Membrane</keyword>
<keyword evidence="5" id="KW-0547">Nucleotide-binding</keyword>
<protein>
    <recommendedName>
        <fullName evidence="2">P-type phospholipid transporter</fullName>
        <ecNumber evidence="2">7.6.2.1</ecNumber>
    </recommendedName>
</protein>
<dbReference type="GO" id="GO:0016020">
    <property type="term" value="C:membrane"/>
    <property type="evidence" value="ECO:0007669"/>
    <property type="project" value="UniProtKB-SubCell"/>
</dbReference>
<dbReference type="Pfam" id="PF12698">
    <property type="entry name" value="ABC2_membrane_3"/>
    <property type="match status" value="2"/>
</dbReference>
<evidence type="ECO:0000259" key="15">
    <source>
        <dbReference type="PROSITE" id="PS50893"/>
    </source>
</evidence>
<name>A0A8D2MLC7_ZONAL</name>
<keyword evidence="4 13" id="KW-0812">Transmembrane</keyword>
<dbReference type="InterPro" id="IPR017871">
    <property type="entry name" value="ABC_transporter-like_CS"/>
</dbReference>
<dbReference type="GO" id="GO:0140359">
    <property type="term" value="F:ABC-type transporter activity"/>
    <property type="evidence" value="ECO:0007669"/>
    <property type="project" value="InterPro"/>
</dbReference>
<evidence type="ECO:0000256" key="2">
    <source>
        <dbReference type="ARBA" id="ARBA00012189"/>
    </source>
</evidence>
<feature type="transmembrane region" description="Helical" evidence="13">
    <location>
        <begin position="590"/>
        <end position="610"/>
    </location>
</feature>
<dbReference type="PANTHER" id="PTHR19229">
    <property type="entry name" value="ATP-BINDING CASSETTE TRANSPORTER SUBFAMILY A ABCA"/>
    <property type="match status" value="1"/>
</dbReference>
<evidence type="ECO:0000256" key="3">
    <source>
        <dbReference type="ARBA" id="ARBA00022553"/>
    </source>
</evidence>
<keyword evidence="11" id="KW-0325">Glycoprotein</keyword>
<feature type="domain" description="ABC transporter" evidence="15">
    <location>
        <begin position="1644"/>
        <end position="1876"/>
    </location>
</feature>
<evidence type="ECO:0000256" key="1">
    <source>
        <dbReference type="ARBA" id="ARBA00004141"/>
    </source>
</evidence>
<evidence type="ECO:0000256" key="12">
    <source>
        <dbReference type="ARBA" id="ARBA00034036"/>
    </source>
</evidence>
<evidence type="ECO:0000313" key="16">
    <source>
        <dbReference type="Ensembl" id="ENSZALP00000009012.1"/>
    </source>
</evidence>
<keyword evidence="3" id="KW-0597">Phosphoprotein</keyword>
<feature type="transmembrane region" description="Helical" evidence="13">
    <location>
        <begin position="1498"/>
        <end position="1522"/>
    </location>
</feature>
<evidence type="ECO:0000256" key="10">
    <source>
        <dbReference type="ARBA" id="ARBA00023157"/>
    </source>
</evidence>
<evidence type="ECO:0000256" key="9">
    <source>
        <dbReference type="ARBA" id="ARBA00023136"/>
    </source>
</evidence>
<keyword evidence="8 13" id="KW-1133">Transmembrane helix</keyword>
<gene>
    <name evidence="16" type="primary">ABCA1</name>
</gene>
<dbReference type="PROSITE" id="PS50893">
    <property type="entry name" value="ABC_TRANSPORTER_2"/>
    <property type="match status" value="2"/>
</dbReference>
<feature type="domain" description="ABC transporter" evidence="15">
    <location>
        <begin position="748"/>
        <end position="979"/>
    </location>
</feature>
<dbReference type="GO" id="GO:0005524">
    <property type="term" value="F:ATP binding"/>
    <property type="evidence" value="ECO:0007669"/>
    <property type="project" value="UniProtKB-KW"/>
</dbReference>
<dbReference type="GO" id="GO:0140326">
    <property type="term" value="F:ATPase-coupled intramembrane lipid transporter activity"/>
    <property type="evidence" value="ECO:0007669"/>
    <property type="project" value="UniProtKB-EC"/>
</dbReference>
<keyword evidence="6" id="KW-0067">ATP-binding</keyword>
<evidence type="ECO:0000256" key="11">
    <source>
        <dbReference type="ARBA" id="ARBA00023180"/>
    </source>
</evidence>
<dbReference type="Pfam" id="PF23321">
    <property type="entry name" value="R1_ABCA1"/>
    <property type="match status" value="1"/>
</dbReference>
<evidence type="ECO:0000256" key="8">
    <source>
        <dbReference type="ARBA" id="ARBA00022989"/>
    </source>
</evidence>
<dbReference type="InterPro" id="IPR056264">
    <property type="entry name" value="R2_ABCA1-4-like"/>
</dbReference>
<feature type="transmembrane region" description="Helical" evidence="13">
    <location>
        <begin position="1467"/>
        <end position="1486"/>
    </location>
</feature>
<dbReference type="PANTHER" id="PTHR19229:SF34">
    <property type="entry name" value="PHOSPHOLIPID-TRANSPORTING ATPASE ABCA1"/>
    <property type="match status" value="1"/>
</dbReference>
<feature type="transmembrane region" description="Helical" evidence="13">
    <location>
        <begin position="622"/>
        <end position="644"/>
    </location>
</feature>